<organism evidence="1 2">
    <name type="scientific">Necator americanus</name>
    <name type="common">Human hookworm</name>
    <dbReference type="NCBI Taxonomy" id="51031"/>
    <lineage>
        <taxon>Eukaryota</taxon>
        <taxon>Metazoa</taxon>
        <taxon>Ecdysozoa</taxon>
        <taxon>Nematoda</taxon>
        <taxon>Chromadorea</taxon>
        <taxon>Rhabditida</taxon>
        <taxon>Rhabditina</taxon>
        <taxon>Rhabditomorpha</taxon>
        <taxon>Strongyloidea</taxon>
        <taxon>Ancylostomatidae</taxon>
        <taxon>Bunostominae</taxon>
        <taxon>Necator</taxon>
    </lineage>
</organism>
<comment type="caution">
    <text evidence="1">The sequence shown here is derived from an EMBL/GenBank/DDBJ whole genome shotgun (WGS) entry which is preliminary data.</text>
</comment>
<reference evidence="1 2" key="1">
    <citation type="submission" date="2023-08" db="EMBL/GenBank/DDBJ databases">
        <title>A Necator americanus chromosomal reference genome.</title>
        <authorList>
            <person name="Ilik V."/>
            <person name="Petrzelkova K.J."/>
            <person name="Pardy F."/>
            <person name="Fuh T."/>
            <person name="Niatou-Singa F.S."/>
            <person name="Gouil Q."/>
            <person name="Baker L."/>
            <person name="Ritchie M.E."/>
            <person name="Jex A.R."/>
            <person name="Gazzola D."/>
            <person name="Li H."/>
            <person name="Toshio Fujiwara R."/>
            <person name="Zhan B."/>
            <person name="Aroian R.V."/>
            <person name="Pafco B."/>
            <person name="Schwarz E.M."/>
        </authorList>
    </citation>
    <scope>NUCLEOTIDE SEQUENCE [LARGE SCALE GENOMIC DNA]</scope>
    <source>
        <strain evidence="1 2">Aroian</strain>
        <tissue evidence="1">Whole animal</tissue>
    </source>
</reference>
<evidence type="ECO:0000313" key="1">
    <source>
        <dbReference type="EMBL" id="KAK6728168.1"/>
    </source>
</evidence>
<accession>A0ABR1BS57</accession>
<proteinExistence type="predicted"/>
<gene>
    <name evidence="1" type="primary">Necator_chrI.g1805</name>
    <name evidence="1" type="ORF">RB195_005679</name>
</gene>
<dbReference type="Proteomes" id="UP001303046">
    <property type="component" value="Unassembled WGS sequence"/>
</dbReference>
<evidence type="ECO:0000313" key="2">
    <source>
        <dbReference type="Proteomes" id="UP001303046"/>
    </source>
</evidence>
<name>A0ABR1BS57_NECAM</name>
<protein>
    <submittedName>
        <fullName evidence="1">Uncharacterized protein</fullName>
    </submittedName>
</protein>
<keyword evidence="2" id="KW-1185">Reference proteome</keyword>
<dbReference type="EMBL" id="JAVFWL010000001">
    <property type="protein sequence ID" value="KAK6728168.1"/>
    <property type="molecule type" value="Genomic_DNA"/>
</dbReference>
<sequence length="82" mass="9384">MGETQHSSNGTVFGLLEIVLDRQMRITRRIHLSGHFSFSQRSPKLCLPNLILMPYPKSNKDTRKYIGVLSESGRINPENQRS</sequence>